<dbReference type="InterPro" id="IPR036966">
    <property type="entry name" value="CBM3_sf"/>
</dbReference>
<comment type="caution">
    <text evidence="2">The sequence shown here is derived from an EMBL/GenBank/DDBJ whole genome shotgun (WGS) entry which is preliminary data.</text>
</comment>
<dbReference type="Proteomes" id="UP001319080">
    <property type="component" value="Unassembled WGS sequence"/>
</dbReference>
<dbReference type="GO" id="GO:0005975">
    <property type="term" value="P:carbohydrate metabolic process"/>
    <property type="evidence" value="ECO:0007669"/>
    <property type="project" value="InterPro"/>
</dbReference>
<dbReference type="GO" id="GO:0030248">
    <property type="term" value="F:cellulose binding"/>
    <property type="evidence" value="ECO:0007669"/>
    <property type="project" value="InterPro"/>
</dbReference>
<name>A0AAP2GSL0_9BACT</name>
<sequence length="223" mass="24488">MTTEPLNLKVQYRNADGSLTNNEGKPYLKIVNTGTTAVPYNQVTARYWITPENFKGSLGMWIDYAPLGNSKVIMKYVSLSTPGVNALGYIEYSFTTSAGSLAAGGNSGEIQSRYANTDWSTFNEANDHSIGTNSPYADKSTITLYRNGVLVWGTEPLTEAPVIKLKIFSARRAICFQYHPDGFTPAYLYGDGATTKGILKKLPSDYRTFAPCKSPPRPPRLTT</sequence>
<keyword evidence="3" id="KW-1185">Reference proteome</keyword>
<proteinExistence type="predicted"/>
<gene>
    <name evidence="2" type="ORF">KK062_26730</name>
</gene>
<evidence type="ECO:0000259" key="1">
    <source>
        <dbReference type="PROSITE" id="PS51172"/>
    </source>
</evidence>
<dbReference type="Gene3D" id="2.60.40.710">
    <property type="entry name" value="Endoglucanase-like"/>
    <property type="match status" value="1"/>
</dbReference>
<dbReference type="AlphaFoldDB" id="A0AAP2GSL0"/>
<dbReference type="InterPro" id="IPR008965">
    <property type="entry name" value="CBM2/CBM3_carb-bd_dom_sf"/>
</dbReference>
<dbReference type="PROSITE" id="PS51172">
    <property type="entry name" value="CBM3"/>
    <property type="match status" value="1"/>
</dbReference>
<evidence type="ECO:0000313" key="2">
    <source>
        <dbReference type="EMBL" id="MBT1711866.1"/>
    </source>
</evidence>
<dbReference type="SUPFAM" id="SSF49384">
    <property type="entry name" value="Carbohydrate-binding domain"/>
    <property type="match status" value="1"/>
</dbReference>
<protein>
    <recommendedName>
        <fullName evidence="1">CBM3 domain-containing protein</fullName>
    </recommendedName>
</protein>
<dbReference type="EMBL" id="JAHESE010000042">
    <property type="protein sequence ID" value="MBT1711866.1"/>
    <property type="molecule type" value="Genomic_DNA"/>
</dbReference>
<evidence type="ECO:0000313" key="3">
    <source>
        <dbReference type="Proteomes" id="UP001319080"/>
    </source>
</evidence>
<organism evidence="2 3">
    <name type="scientific">Dawidia cretensis</name>
    <dbReference type="NCBI Taxonomy" id="2782350"/>
    <lineage>
        <taxon>Bacteria</taxon>
        <taxon>Pseudomonadati</taxon>
        <taxon>Bacteroidota</taxon>
        <taxon>Cytophagia</taxon>
        <taxon>Cytophagales</taxon>
        <taxon>Chryseotaleaceae</taxon>
        <taxon>Dawidia</taxon>
    </lineage>
</organism>
<accession>A0AAP2GSL0</accession>
<dbReference type="InterPro" id="IPR001956">
    <property type="entry name" value="CBM3"/>
</dbReference>
<dbReference type="SMART" id="SM01067">
    <property type="entry name" value="CBM_3"/>
    <property type="match status" value="1"/>
</dbReference>
<feature type="domain" description="CBM3" evidence="1">
    <location>
        <begin position="4"/>
        <end position="157"/>
    </location>
</feature>
<reference evidence="2 3" key="1">
    <citation type="submission" date="2021-05" db="EMBL/GenBank/DDBJ databases">
        <title>A Polyphasic approach of four new species of the genus Ohtaekwangia: Ohtaekwangia histidinii sp. nov., Ohtaekwangia cretensis sp. nov., Ohtaekwangia indiensis sp. nov., Ohtaekwangia reichenbachii sp. nov. from diverse environment.</title>
        <authorList>
            <person name="Octaviana S."/>
        </authorList>
    </citation>
    <scope>NUCLEOTIDE SEQUENCE [LARGE SCALE GENOMIC DNA]</scope>
    <source>
        <strain evidence="2 3">PWU5</strain>
    </source>
</reference>
<dbReference type="Pfam" id="PF00942">
    <property type="entry name" value="CBM_3"/>
    <property type="match status" value="1"/>
</dbReference>